<reference evidence="2 3" key="1">
    <citation type="submission" date="2019-07" db="EMBL/GenBank/DDBJ databases">
        <authorList>
            <person name="Huq M.A."/>
        </authorList>
    </citation>
    <scope>NUCLEOTIDE SEQUENCE [LARGE SCALE GENOMIC DNA]</scope>
    <source>
        <strain evidence="2 3">MAH-3</strain>
    </source>
</reference>
<comment type="caution">
    <text evidence="2">The sequence shown here is derived from an EMBL/GenBank/DDBJ whole genome shotgun (WGS) entry which is preliminary data.</text>
</comment>
<keyword evidence="3" id="KW-1185">Reference proteome</keyword>
<evidence type="ECO:0000256" key="1">
    <source>
        <dbReference type="SAM" id="SignalP"/>
    </source>
</evidence>
<proteinExistence type="predicted"/>
<protein>
    <recommendedName>
        <fullName evidence="4">Outer membrane beta-barrel protein</fullName>
    </recommendedName>
</protein>
<dbReference type="Proteomes" id="UP000316008">
    <property type="component" value="Unassembled WGS sequence"/>
</dbReference>
<gene>
    <name evidence="2" type="ORF">FO442_00545</name>
</gene>
<name>A0A556N6B0_9FLAO</name>
<keyword evidence="1" id="KW-0732">Signal</keyword>
<sequence>MKYITLTILSIVSTVSLAQSSNFNTQRNWAMNKKEISIGLGATSFLGDLGGANQIGTDYSLKDIDFNSTHIGGSLSFRYRFHPYYATSTMVNLGMLRGNDALTSEQFRNMRNLSFRSFFAMLSQRFEIIVLANEKIGRRYNIPGLRGFTDHNEQLYLIGGIGLMYYNPKALYQGGWVNLQSMHTEGQGLPGGPAEYKRITATVPLGVGFRMGINRMWRVGLEACYVKTFSDYIDDVHGEYYDPAIIGASYGPQAAYLSNPSNTPSAFNPGSQRGDKQKDAFLYVNIMVTRNITYKSSSRSGPMKFGKRHYRAKF</sequence>
<organism evidence="2 3">
    <name type="scientific">Fluviicola chungangensis</name>
    <dbReference type="NCBI Taxonomy" id="2597671"/>
    <lineage>
        <taxon>Bacteria</taxon>
        <taxon>Pseudomonadati</taxon>
        <taxon>Bacteroidota</taxon>
        <taxon>Flavobacteriia</taxon>
        <taxon>Flavobacteriales</taxon>
        <taxon>Crocinitomicaceae</taxon>
        <taxon>Fluviicola</taxon>
    </lineage>
</organism>
<accession>A0A556N6B0</accession>
<evidence type="ECO:0008006" key="4">
    <source>
        <dbReference type="Google" id="ProtNLM"/>
    </source>
</evidence>
<evidence type="ECO:0000313" key="2">
    <source>
        <dbReference type="EMBL" id="TSJ47648.1"/>
    </source>
</evidence>
<dbReference type="AlphaFoldDB" id="A0A556N6B0"/>
<evidence type="ECO:0000313" key="3">
    <source>
        <dbReference type="Proteomes" id="UP000316008"/>
    </source>
</evidence>
<feature type="chain" id="PRO_5021741286" description="Outer membrane beta-barrel protein" evidence="1">
    <location>
        <begin position="19"/>
        <end position="314"/>
    </location>
</feature>
<dbReference type="EMBL" id="VLPL01000001">
    <property type="protein sequence ID" value="TSJ47648.1"/>
    <property type="molecule type" value="Genomic_DNA"/>
</dbReference>
<feature type="signal peptide" evidence="1">
    <location>
        <begin position="1"/>
        <end position="18"/>
    </location>
</feature>